<evidence type="ECO:0000313" key="1">
    <source>
        <dbReference type="EMBL" id="VAW70262.1"/>
    </source>
</evidence>
<evidence type="ECO:0008006" key="2">
    <source>
        <dbReference type="Google" id="ProtNLM"/>
    </source>
</evidence>
<dbReference type="SUPFAM" id="SSF50969">
    <property type="entry name" value="YVTN repeat-like/Quinoprotein amine dehydrogenase"/>
    <property type="match status" value="1"/>
</dbReference>
<name>A0A3B0Y4G8_9ZZZZ</name>
<accession>A0A3B0Y4G8</accession>
<protein>
    <recommendedName>
        <fullName evidence="2">WD40 repeat domain-containing protein</fullName>
    </recommendedName>
</protein>
<sequence length="419" mass="48112">MKNNRVCRHLKKNSDLDYVLRFTGENNAFDLVCEKCVSLIKSNIKPDLYSIDQQAHAEIEEYNWLECKVPIIGEMKLPVSHPDFEFKSRVLAENILSDKKICAIEPHPVEPYKWFAVSDSGELYIFDVDTLQAHLIYSLLPQWIDLKEPLHLSVSADGLFIAVANCYGVYGEVINVQSSTQTMKLERSDYHVEHCYFPLVFTEYREQPLLIHATDWDHLDVSDPATGVRVVMHPEKFDSDRCEQHERAASFRGELLVSPDHNWIIDNGWEWHPVGAVSSWSIKNWIEKNPWEFVSSASMVSHTGKEYFWGQPVCWVNNNTVCIWGWGQDDCQVLPAVSFYDVETGERTGWLCGPDGSLVFDRFLFAYSADKGTTVWDVDNGNCVLMDASANAKNYHPVGQYFVDISDKGQWIIRNLQQK</sequence>
<dbReference type="AlphaFoldDB" id="A0A3B0Y4G8"/>
<organism evidence="1">
    <name type="scientific">hydrothermal vent metagenome</name>
    <dbReference type="NCBI Taxonomy" id="652676"/>
    <lineage>
        <taxon>unclassified sequences</taxon>
        <taxon>metagenomes</taxon>
        <taxon>ecological metagenomes</taxon>
    </lineage>
</organism>
<gene>
    <name evidence="1" type="ORF">MNBD_GAMMA09-1602</name>
</gene>
<reference evidence="1" key="1">
    <citation type="submission" date="2018-06" db="EMBL/GenBank/DDBJ databases">
        <authorList>
            <person name="Zhirakovskaya E."/>
        </authorList>
    </citation>
    <scope>NUCLEOTIDE SEQUENCE</scope>
</reference>
<dbReference type="EMBL" id="UOFI01000190">
    <property type="protein sequence ID" value="VAW70262.1"/>
    <property type="molecule type" value="Genomic_DNA"/>
</dbReference>
<dbReference type="InterPro" id="IPR011044">
    <property type="entry name" value="Quino_amine_DH_bsu"/>
</dbReference>
<proteinExistence type="predicted"/>